<dbReference type="SUPFAM" id="SSF82199">
    <property type="entry name" value="SET domain"/>
    <property type="match status" value="1"/>
</dbReference>
<sequence>MSSDTDDDASDLKEFDYTAYRNLYTYHAHTLSKTLHRSRESQDILRKFRNLAPKTEIQNFENSEILVASEDVTSSEIVLELNGLDTPLLILTSTGFHGPAYAIRRSAQPNCHLEHVICHLEPIAWILKANKSIPRGAEITVAFDFPPEMGTVDRPRPEVIRRRTVDGYVNVKARERMPPSPTSSESESPDANTTTSGSSESFTSSDFPSVSPRVPMSAPLKRIRTENGWKTLPAKEKILKKSTSSEVPKKKKKKSGGRWGAGWTAKTRKRKVGGAKTTVSPKIRKLDSEPIVTSSETDKTDSNAILTSSDSSIVENSESTSSEAILTSSESSKIVYSILTSSESQKTNSENINPDLTSSEAQKIDNLDFENSEFPKLTSSDSDETQKMEKSVCPRVPMSAPLKRIRTENGWKTLPAKEKKIPPKIDNPQKLINQRKKKRARRQPWSSEGGKKKKKGFALKKKTVVTSSDAPEVEKDDSKDSGAAVTSSNPQEVDKPIVMSSGATATSSEAQKAGIFDSEALPTSSGPPEVEESKVTSPESRNSDSEAPEALSTSSNAPDFGIEDSKDSRVVVTSSNPPEVEKSVVMSSKALATSSETGEFDIAYSGELGAPVTSPEIRYPDSEAPEALFTSSESQNVENHDPGARVTSSENPEVKMLDSDGSEANLTSSEAQKIDNLDMENSEFQKLTSSGSKEPKHERSRKGRMFLHQWVYLSRKYVEIILPTVKKDQSTDQLAQKQVNAVNSLKIALRKQISRFENKKYAAIHPYLEDLVDYALAEGNLNVAVMGIDTLYHVLEEKMTKIRFYIEICRRLQKLSFLAVEEPMKSMLRQANEAIVKHQVVQNQKYQIKWPNGMVEPSLRGLNRELHDFSRSVLKRGVGRPLLGLKTPSEMAEHLDSEPKVPKDSEARILKILENYRISTSSEVSENSPALKIAENSDSQPKILEDSDATTSSEHPEVNILDSEAPEAPSTSSEAPDDEMEDSKDSGNVVTSSGPLEVEKSIVMPSGALATSSETGEFETEYSGEPATPSESQKFKNQDSEVATSSETPEVKIEDSEGPEADLTSSESQKSGNLNCGALEQDLTSFELQNSKNRYSEYPEDVVKIEDDLDVSMEFGEAADLLIFAENEEMSNVTSSGVPEEDSDLATTTSSEISESSVAFLKILENNRIPTSSEAPTSSESFQNLLLTFSPEIPEILDSENVTSSEIRKNLQSTFFPEITENLDSEAPTSSEIPKNSPVLEMAGNLDSEPKGTEASEARILKILENYRLSMSSEIPKNTYSEDVIALLKTSVRKVPKTRKIKNYRAQNLKIPRFRIIQNPEDPEDVKLLALSTVAPGDILLELIGHVALLTEVPEDERSGKWMYTADFLTKNAPESLIGDHRYTKSIFCIDPINECRFLRQSCKPNAHFDHFVDFGNVLHIIVTPTQRIPENSEITLNFDWDFAIDSKESLICALHQFNMSNCPVERQRMRNLVVERDLPPSSSTVSYSNPNPQPQFLLEHNYRSLSGLPKDHKYMDSIAKHLKCELCHLFSTERKWNLLKHLQDVHKASSEDVERVKETLKMKKAPKGTPEAGTSSAPLSASSTPSSLSLDK</sequence>
<keyword evidence="1" id="KW-0156">Chromatin regulator</keyword>
<keyword evidence="5" id="KW-1185">Reference proteome</keyword>
<evidence type="ECO:0000313" key="4">
    <source>
        <dbReference type="EMBL" id="PIC53909.1"/>
    </source>
</evidence>
<dbReference type="EMBL" id="PDUG01000001">
    <property type="protein sequence ID" value="PIC53909.1"/>
    <property type="molecule type" value="Genomic_DNA"/>
</dbReference>
<dbReference type="Proteomes" id="UP000230233">
    <property type="component" value="Chromosome I"/>
</dbReference>
<organism evidence="4 5">
    <name type="scientific">Caenorhabditis nigoni</name>
    <dbReference type="NCBI Taxonomy" id="1611254"/>
    <lineage>
        <taxon>Eukaryota</taxon>
        <taxon>Metazoa</taxon>
        <taxon>Ecdysozoa</taxon>
        <taxon>Nematoda</taxon>
        <taxon>Chromadorea</taxon>
        <taxon>Rhabditida</taxon>
        <taxon>Rhabditina</taxon>
        <taxon>Rhabditomorpha</taxon>
        <taxon>Rhabditoidea</taxon>
        <taxon>Rhabditidae</taxon>
        <taxon>Peloderinae</taxon>
        <taxon>Caenorhabditis</taxon>
    </lineage>
</organism>
<feature type="domain" description="SET" evidence="3">
    <location>
        <begin position="1324"/>
        <end position="1440"/>
    </location>
</feature>
<feature type="compositionally biased region" description="Low complexity" evidence="2">
    <location>
        <begin position="193"/>
        <end position="211"/>
    </location>
</feature>
<dbReference type="PROSITE" id="PS50280">
    <property type="entry name" value="SET"/>
    <property type="match status" value="1"/>
</dbReference>
<dbReference type="PANTHER" id="PTHR46462">
    <property type="entry name" value="UPSET, ISOFORM A"/>
    <property type="match status" value="1"/>
</dbReference>
<feature type="compositionally biased region" description="Low complexity" evidence="2">
    <location>
        <begin position="1575"/>
        <end position="1593"/>
    </location>
</feature>
<protein>
    <recommendedName>
        <fullName evidence="3">SET domain-containing protein</fullName>
    </recommendedName>
</protein>
<feature type="region of interest" description="Disordered" evidence="2">
    <location>
        <begin position="170"/>
        <end position="327"/>
    </location>
</feature>
<gene>
    <name evidence="4" type="primary">Cnig_chr_I.g3395</name>
    <name evidence="4" type="ORF">B9Z55_003395</name>
</gene>
<name>A0A2G5VQ12_9PELO</name>
<dbReference type="PANTHER" id="PTHR46462:SF3">
    <property type="entry name" value="UPSET, ISOFORM A"/>
    <property type="match status" value="1"/>
</dbReference>
<feature type="region of interest" description="Disordered" evidence="2">
    <location>
        <begin position="921"/>
        <end position="1075"/>
    </location>
</feature>
<dbReference type="CDD" id="cd10529">
    <property type="entry name" value="SET_SETD5-like"/>
    <property type="match status" value="1"/>
</dbReference>
<feature type="compositionally biased region" description="Polar residues" evidence="2">
    <location>
        <begin position="340"/>
        <end position="361"/>
    </location>
</feature>
<reference evidence="5" key="1">
    <citation type="submission" date="2017-10" db="EMBL/GenBank/DDBJ databases">
        <title>Rapid genome shrinkage in a self-fertile nematode reveals novel sperm competition proteins.</title>
        <authorList>
            <person name="Yin D."/>
            <person name="Schwarz E.M."/>
            <person name="Thomas C.G."/>
            <person name="Felde R.L."/>
            <person name="Korf I.F."/>
            <person name="Cutter A.D."/>
            <person name="Schartner C.M."/>
            <person name="Ralston E.J."/>
            <person name="Meyer B.J."/>
            <person name="Haag E.S."/>
        </authorList>
    </citation>
    <scope>NUCLEOTIDE SEQUENCE [LARGE SCALE GENOMIC DNA]</scope>
    <source>
        <strain evidence="5">JU1422</strain>
    </source>
</reference>
<evidence type="ECO:0000256" key="1">
    <source>
        <dbReference type="ARBA" id="ARBA00022853"/>
    </source>
</evidence>
<evidence type="ECO:0000259" key="3">
    <source>
        <dbReference type="PROSITE" id="PS50280"/>
    </source>
</evidence>
<dbReference type="GO" id="GO:0070210">
    <property type="term" value="C:Rpd3L-Expanded complex"/>
    <property type="evidence" value="ECO:0007669"/>
    <property type="project" value="TreeGrafter"/>
</dbReference>
<dbReference type="OrthoDB" id="1928087at2759"/>
<comment type="caution">
    <text evidence="4">The sequence shown here is derived from an EMBL/GenBank/DDBJ whole genome shotgun (WGS) entry which is preliminary data.</text>
</comment>
<dbReference type="Gene3D" id="2.170.270.10">
    <property type="entry name" value="SET domain"/>
    <property type="match status" value="1"/>
</dbReference>
<feature type="compositionally biased region" description="Basic and acidic residues" evidence="2">
    <location>
        <begin position="223"/>
        <end position="239"/>
    </location>
</feature>
<dbReference type="InterPro" id="IPR001214">
    <property type="entry name" value="SET_dom"/>
</dbReference>
<feature type="region of interest" description="Disordered" evidence="2">
    <location>
        <begin position="1548"/>
        <end position="1593"/>
    </location>
</feature>
<dbReference type="GO" id="GO:0006355">
    <property type="term" value="P:regulation of DNA-templated transcription"/>
    <property type="evidence" value="ECO:0007669"/>
    <property type="project" value="TreeGrafter"/>
</dbReference>
<evidence type="ECO:0000313" key="5">
    <source>
        <dbReference type="Proteomes" id="UP000230233"/>
    </source>
</evidence>
<feature type="compositionally biased region" description="Low complexity" evidence="2">
    <location>
        <begin position="308"/>
        <end position="327"/>
    </location>
</feature>
<feature type="compositionally biased region" description="Basic residues" evidence="2">
    <location>
        <begin position="433"/>
        <end position="442"/>
    </location>
</feature>
<feature type="compositionally biased region" description="Basic and acidic residues" evidence="2">
    <location>
        <begin position="1548"/>
        <end position="1562"/>
    </location>
</feature>
<dbReference type="GO" id="GO:0034967">
    <property type="term" value="C:Set3 complex"/>
    <property type="evidence" value="ECO:0007669"/>
    <property type="project" value="TreeGrafter"/>
</dbReference>
<dbReference type="GO" id="GO:0006325">
    <property type="term" value="P:chromatin organization"/>
    <property type="evidence" value="ECO:0007669"/>
    <property type="project" value="UniProtKB-KW"/>
</dbReference>
<dbReference type="InterPro" id="IPR046341">
    <property type="entry name" value="SET_dom_sf"/>
</dbReference>
<accession>A0A2G5VQ12</accession>
<feature type="compositionally biased region" description="Polar residues" evidence="2">
    <location>
        <begin position="1063"/>
        <end position="1074"/>
    </location>
</feature>
<proteinExistence type="predicted"/>
<dbReference type="Pfam" id="PF00856">
    <property type="entry name" value="SET"/>
    <property type="match status" value="1"/>
</dbReference>
<dbReference type="STRING" id="1611254.A0A2G5VQ12"/>
<feature type="compositionally biased region" description="Basic residues" evidence="2">
    <location>
        <begin position="451"/>
        <end position="463"/>
    </location>
</feature>
<evidence type="ECO:0000256" key="2">
    <source>
        <dbReference type="SAM" id="MobiDB-lite"/>
    </source>
</evidence>
<feature type="region of interest" description="Disordered" evidence="2">
    <location>
        <begin position="1132"/>
        <end position="1151"/>
    </location>
</feature>
<feature type="compositionally biased region" description="Basic and acidic residues" evidence="2">
    <location>
        <begin position="405"/>
        <end position="423"/>
    </location>
</feature>
<feature type="compositionally biased region" description="Polar residues" evidence="2">
    <location>
        <begin position="501"/>
        <end position="510"/>
    </location>
</feature>
<feature type="region of interest" description="Disordered" evidence="2">
    <location>
        <begin position="340"/>
        <end position="665"/>
    </location>
</feature>